<dbReference type="PROSITE" id="PS51318">
    <property type="entry name" value="TAT"/>
    <property type="match status" value="1"/>
</dbReference>
<dbReference type="InterPro" id="IPR048328">
    <property type="entry name" value="Dyp_perox_C"/>
</dbReference>
<evidence type="ECO:0000256" key="14">
    <source>
        <dbReference type="SAM" id="MobiDB-lite"/>
    </source>
</evidence>
<dbReference type="PANTHER" id="PTHR30521">
    <property type="entry name" value="DEFERROCHELATASE/PEROXIDASE"/>
    <property type="match status" value="1"/>
</dbReference>
<dbReference type="GO" id="GO:0030313">
    <property type="term" value="C:cell envelope"/>
    <property type="evidence" value="ECO:0007669"/>
    <property type="project" value="UniProtKB-SubCell"/>
</dbReference>
<proteinExistence type="inferred from homology"/>
<feature type="chain" id="PRO_5039747767" description="Deferrochelatase" evidence="13">
    <location>
        <begin position="22"/>
        <end position="416"/>
    </location>
</feature>
<organism evidence="17 18">
    <name type="scientific">Actinocatenispora thailandica</name>
    <dbReference type="NCBI Taxonomy" id="227318"/>
    <lineage>
        <taxon>Bacteria</taxon>
        <taxon>Bacillati</taxon>
        <taxon>Actinomycetota</taxon>
        <taxon>Actinomycetes</taxon>
        <taxon>Micromonosporales</taxon>
        <taxon>Micromonosporaceae</taxon>
        <taxon>Actinocatenispora</taxon>
    </lineage>
</organism>
<keyword evidence="5 13" id="KW-0732">Signal</keyword>
<dbReference type="GO" id="GO:0005829">
    <property type="term" value="C:cytosol"/>
    <property type="evidence" value="ECO:0007669"/>
    <property type="project" value="TreeGrafter"/>
</dbReference>
<keyword evidence="2 13" id="KW-0575">Peroxidase</keyword>
<keyword evidence="3 13" id="KW-0349">Heme</keyword>
<keyword evidence="18" id="KW-1185">Reference proteome</keyword>
<dbReference type="KEGG" id="atl:Athai_62400"/>
<dbReference type="GO" id="GO:0004601">
    <property type="term" value="F:peroxidase activity"/>
    <property type="evidence" value="ECO:0007669"/>
    <property type="project" value="UniProtKB-KW"/>
</dbReference>
<dbReference type="NCBIfam" id="TIGR01413">
    <property type="entry name" value="Dyp_perox_fam"/>
    <property type="match status" value="1"/>
</dbReference>
<accession>A0A7R7HZV1</accession>
<dbReference type="RefSeq" id="WP_203964726.1">
    <property type="nucleotide sequence ID" value="NZ_AP023355.1"/>
</dbReference>
<dbReference type="InterPro" id="IPR006314">
    <property type="entry name" value="Dyp_peroxidase"/>
</dbReference>
<keyword evidence="4 13" id="KW-0479">Metal-binding</keyword>
<feature type="domain" description="Dyp-type peroxidase C-terminal" evidence="16">
    <location>
        <begin position="221"/>
        <end position="403"/>
    </location>
</feature>
<feature type="signal peptide" evidence="13">
    <location>
        <begin position="1"/>
        <end position="21"/>
    </location>
</feature>
<dbReference type="NCBIfam" id="TIGR01412">
    <property type="entry name" value="tat_substr_1"/>
    <property type="match status" value="1"/>
</dbReference>
<dbReference type="InterPro" id="IPR006313">
    <property type="entry name" value="EfeB/EfeN"/>
</dbReference>
<dbReference type="GO" id="GO:0046872">
    <property type="term" value="F:metal ion binding"/>
    <property type="evidence" value="ECO:0007669"/>
    <property type="project" value="UniProtKB-KW"/>
</dbReference>
<dbReference type="Pfam" id="PF04261">
    <property type="entry name" value="Dyp_perox_N"/>
    <property type="match status" value="1"/>
</dbReference>
<evidence type="ECO:0000256" key="3">
    <source>
        <dbReference type="ARBA" id="ARBA00022617"/>
    </source>
</evidence>
<comment type="cofactor">
    <cofactor evidence="13">
        <name>heme b</name>
        <dbReference type="ChEBI" id="CHEBI:60344"/>
    </cofactor>
    <text evidence="13">Binds 1 heme b (iron(II)-protoporphyrin IX) group non-covalently per subunit.</text>
</comment>
<dbReference type="InterPro" id="IPR048327">
    <property type="entry name" value="Dyp_perox_N"/>
</dbReference>
<dbReference type="Pfam" id="PF20628">
    <property type="entry name" value="Dyp_perox_C"/>
    <property type="match status" value="1"/>
</dbReference>
<keyword evidence="6 13" id="KW-0560">Oxidoreductase</keyword>
<comment type="subcellular location">
    <subcellularLocation>
        <location evidence="1">Cell envelope</location>
    </subcellularLocation>
</comment>
<dbReference type="PANTHER" id="PTHR30521:SF4">
    <property type="entry name" value="DEFERROCHELATASE"/>
    <property type="match status" value="1"/>
</dbReference>
<dbReference type="GO" id="GO:0020037">
    <property type="term" value="F:heme binding"/>
    <property type="evidence" value="ECO:0007669"/>
    <property type="project" value="InterPro"/>
</dbReference>
<evidence type="ECO:0000313" key="18">
    <source>
        <dbReference type="Proteomes" id="UP000611640"/>
    </source>
</evidence>
<evidence type="ECO:0000256" key="8">
    <source>
        <dbReference type="ARBA" id="ARBA00023239"/>
    </source>
</evidence>
<dbReference type="AlphaFoldDB" id="A0A7R7HZV1"/>
<sequence>MANTVHTSRRGLLTLGTAALAGTAAGTLTACGSDAEPPAAAPAKVEFGGDRQAGIATAQQDRLAFAAYDLTVDGSPEQNRDALRRLLKTWTAAARAMCDGRPVPGENKLGTAPPADTGEAFGSKPANLTVTIGFGPSLFDKRFGLADRRPAALAELPKFAGENLDAESSNGDIAIQACSDDPMVAFHAIRNLARLGRGTVVMRWSQLGFGKAATTSSKQETPRNLFGFKDGTRNIHDAKTMDRWVFVGADTDQAWMRDGSYLVARKIRMRIEAWDRDFLTDQQNVFGRHKYTGAPLTGGGEFDQPNFAAKNPDGSPTIPVGAHMRLAARENNGGVQILRRAYNYTDGMIAASGELDAGLFFLCYQRDPRSQFVALQRKLSAHDALNEYITHVGSGLYACPPGVGDHEYWGQSLLAD</sequence>
<protein>
    <recommendedName>
        <fullName evidence="10 13">Deferrochelatase</fullName>
        <ecNumber evidence="13">1.11.1.-</ecNumber>
    </recommendedName>
    <alternativeName>
        <fullName evidence="11 13">Peroxidase EfeB</fullName>
    </alternativeName>
</protein>
<keyword evidence="8" id="KW-0456">Lyase</keyword>
<dbReference type="EC" id="1.11.1.-" evidence="13"/>
<dbReference type="InterPro" id="IPR006311">
    <property type="entry name" value="TAT_signal"/>
</dbReference>
<evidence type="ECO:0000256" key="4">
    <source>
        <dbReference type="ARBA" id="ARBA00022723"/>
    </source>
</evidence>
<evidence type="ECO:0000256" key="11">
    <source>
        <dbReference type="ARBA" id="ARBA00033775"/>
    </source>
</evidence>
<evidence type="ECO:0000256" key="7">
    <source>
        <dbReference type="ARBA" id="ARBA00023004"/>
    </source>
</evidence>
<evidence type="ECO:0000256" key="1">
    <source>
        <dbReference type="ARBA" id="ARBA00004196"/>
    </source>
</evidence>
<comment type="similarity">
    <text evidence="9 13">Belongs to the DyP-type peroxidase family.</text>
</comment>
<dbReference type="EMBL" id="AP023355">
    <property type="protein sequence ID" value="BCJ38737.1"/>
    <property type="molecule type" value="Genomic_DNA"/>
</dbReference>
<evidence type="ECO:0000313" key="17">
    <source>
        <dbReference type="EMBL" id="BCJ38737.1"/>
    </source>
</evidence>
<feature type="region of interest" description="Disordered" evidence="14">
    <location>
        <begin position="101"/>
        <end position="122"/>
    </location>
</feature>
<reference evidence="17 18" key="1">
    <citation type="submission" date="2020-08" db="EMBL/GenBank/DDBJ databases">
        <title>Whole genome shotgun sequence of Actinocatenispora thailandica NBRC 105041.</title>
        <authorList>
            <person name="Komaki H."/>
            <person name="Tamura T."/>
        </authorList>
    </citation>
    <scope>NUCLEOTIDE SEQUENCE [LARGE SCALE GENOMIC DNA]</scope>
    <source>
        <strain evidence="17 18">NBRC 105041</strain>
    </source>
</reference>
<dbReference type="PROSITE" id="PS51404">
    <property type="entry name" value="DYP_PEROXIDASE"/>
    <property type="match status" value="1"/>
</dbReference>
<evidence type="ECO:0000256" key="12">
    <source>
        <dbReference type="ARBA" id="ARBA00048856"/>
    </source>
</evidence>
<evidence type="ECO:0000256" key="10">
    <source>
        <dbReference type="ARBA" id="ARBA00033771"/>
    </source>
</evidence>
<gene>
    <name evidence="17" type="ORF">Athai_62400</name>
</gene>
<evidence type="ECO:0000256" key="13">
    <source>
        <dbReference type="RuleBase" id="RU365017"/>
    </source>
</evidence>
<evidence type="ECO:0000259" key="15">
    <source>
        <dbReference type="Pfam" id="PF04261"/>
    </source>
</evidence>
<evidence type="ECO:0000259" key="16">
    <source>
        <dbReference type="Pfam" id="PF20628"/>
    </source>
</evidence>
<evidence type="ECO:0000256" key="5">
    <source>
        <dbReference type="ARBA" id="ARBA00022729"/>
    </source>
</evidence>
<feature type="domain" description="Dyp-type peroxidase N-terminal" evidence="15">
    <location>
        <begin position="52"/>
        <end position="209"/>
    </location>
</feature>
<evidence type="ECO:0000256" key="9">
    <source>
        <dbReference type="ARBA" id="ARBA00025737"/>
    </source>
</evidence>
<dbReference type="Proteomes" id="UP000611640">
    <property type="component" value="Chromosome"/>
</dbReference>
<comment type="catalytic activity">
    <reaction evidence="12">
        <text>heme b + 2 H(+) = protoporphyrin IX + Fe(2+)</text>
        <dbReference type="Rhea" id="RHEA:22584"/>
        <dbReference type="ChEBI" id="CHEBI:15378"/>
        <dbReference type="ChEBI" id="CHEBI:29033"/>
        <dbReference type="ChEBI" id="CHEBI:57306"/>
        <dbReference type="ChEBI" id="CHEBI:60344"/>
        <dbReference type="EC" id="4.98.1.1"/>
    </reaction>
    <physiologicalReaction direction="left-to-right" evidence="12">
        <dbReference type="Rhea" id="RHEA:22585"/>
    </physiologicalReaction>
</comment>
<dbReference type="GO" id="GO:0033212">
    <property type="term" value="P:iron import into cell"/>
    <property type="evidence" value="ECO:0007669"/>
    <property type="project" value="InterPro"/>
</dbReference>
<keyword evidence="7 13" id="KW-0408">Iron</keyword>
<evidence type="ECO:0000256" key="2">
    <source>
        <dbReference type="ARBA" id="ARBA00022559"/>
    </source>
</evidence>
<dbReference type="GO" id="GO:0004325">
    <property type="term" value="F:ferrochelatase activity"/>
    <property type="evidence" value="ECO:0007669"/>
    <property type="project" value="UniProtKB-EC"/>
</dbReference>
<dbReference type="SUPFAM" id="SSF54909">
    <property type="entry name" value="Dimeric alpha+beta barrel"/>
    <property type="match status" value="1"/>
</dbReference>
<dbReference type="InterPro" id="IPR011008">
    <property type="entry name" value="Dimeric_a/b-barrel"/>
</dbReference>
<comment type="function">
    <text evidence="13">Involved in the recovery of exogenous heme iron. Extracts iron from heme while preserving the protoporphyrin ring intact.</text>
</comment>
<name>A0A7R7HZV1_9ACTN</name>
<evidence type="ECO:0000256" key="6">
    <source>
        <dbReference type="ARBA" id="ARBA00023002"/>
    </source>
</evidence>